<name>A0A0F9ST68_9ZZZZ</name>
<protein>
    <submittedName>
        <fullName evidence="1">Uncharacterized protein</fullName>
    </submittedName>
</protein>
<dbReference type="AlphaFoldDB" id="A0A0F9ST68"/>
<dbReference type="EMBL" id="LAZR01002258">
    <property type="protein sequence ID" value="KKN32358.1"/>
    <property type="molecule type" value="Genomic_DNA"/>
</dbReference>
<organism evidence="1">
    <name type="scientific">marine sediment metagenome</name>
    <dbReference type="NCBI Taxonomy" id="412755"/>
    <lineage>
        <taxon>unclassified sequences</taxon>
        <taxon>metagenomes</taxon>
        <taxon>ecological metagenomes</taxon>
    </lineage>
</organism>
<proteinExistence type="predicted"/>
<gene>
    <name evidence="1" type="ORF">LCGC14_0814640</name>
</gene>
<comment type="caution">
    <text evidence="1">The sequence shown here is derived from an EMBL/GenBank/DDBJ whole genome shotgun (WGS) entry which is preliminary data.</text>
</comment>
<evidence type="ECO:0000313" key="1">
    <source>
        <dbReference type="EMBL" id="KKN32358.1"/>
    </source>
</evidence>
<sequence length="47" mass="5461">MQEFDTVEEWRTAMSQFLTETFGPPLAIVPLDDNSDDIFFAWLELGH</sequence>
<reference evidence="1" key="1">
    <citation type="journal article" date="2015" name="Nature">
        <title>Complex archaea that bridge the gap between prokaryotes and eukaryotes.</title>
        <authorList>
            <person name="Spang A."/>
            <person name="Saw J.H."/>
            <person name="Jorgensen S.L."/>
            <person name="Zaremba-Niedzwiedzka K."/>
            <person name="Martijn J."/>
            <person name="Lind A.E."/>
            <person name="van Eijk R."/>
            <person name="Schleper C."/>
            <person name="Guy L."/>
            <person name="Ettema T.J."/>
        </authorList>
    </citation>
    <scope>NUCLEOTIDE SEQUENCE</scope>
</reference>
<accession>A0A0F9ST68</accession>